<dbReference type="Gene3D" id="2.60.120.620">
    <property type="entry name" value="q2cbj1_9rhob like domain"/>
    <property type="match status" value="1"/>
</dbReference>
<evidence type="ECO:0000313" key="3">
    <source>
        <dbReference type="EMBL" id="EDQ02160.1"/>
    </source>
</evidence>
<evidence type="ECO:0000256" key="2">
    <source>
        <dbReference type="ARBA" id="ARBA00023004"/>
    </source>
</evidence>
<protein>
    <submittedName>
        <fullName evidence="3">Protein involved in biosynthesis of mitomycin antibiotics/polyketide fumonisin</fullName>
    </submittedName>
</protein>
<dbReference type="RefSeq" id="WP_005497099.1">
    <property type="nucleotide sequence ID" value="NZ_ABIC01000005.1"/>
</dbReference>
<gene>
    <name evidence="3" type="ORF">KT99_20209</name>
</gene>
<keyword evidence="2" id="KW-0408">Iron</keyword>
<dbReference type="STRING" id="314608.KT99_20209"/>
<dbReference type="GO" id="GO:0016706">
    <property type="term" value="F:2-oxoglutarate-dependent dioxygenase activity"/>
    <property type="evidence" value="ECO:0007669"/>
    <property type="project" value="UniProtKB-ARBA"/>
</dbReference>
<dbReference type="AlphaFoldDB" id="A9D0R8"/>
<evidence type="ECO:0000313" key="4">
    <source>
        <dbReference type="Proteomes" id="UP000005839"/>
    </source>
</evidence>
<keyword evidence="1" id="KW-0479">Metal-binding</keyword>
<dbReference type="SUPFAM" id="SSF51197">
    <property type="entry name" value="Clavaminate synthase-like"/>
    <property type="match status" value="1"/>
</dbReference>
<dbReference type="Proteomes" id="UP000005839">
    <property type="component" value="Unassembled WGS sequence"/>
</dbReference>
<organism evidence="3 4">
    <name type="scientific">Shewanella benthica KT99</name>
    <dbReference type="NCBI Taxonomy" id="314608"/>
    <lineage>
        <taxon>Bacteria</taxon>
        <taxon>Pseudomonadati</taxon>
        <taxon>Pseudomonadota</taxon>
        <taxon>Gammaproteobacteria</taxon>
        <taxon>Alteromonadales</taxon>
        <taxon>Shewanellaceae</taxon>
        <taxon>Shewanella</taxon>
    </lineage>
</organism>
<dbReference type="InterPro" id="IPR008775">
    <property type="entry name" value="Phytyl_CoA_dOase-like"/>
</dbReference>
<dbReference type="EMBL" id="ABIC01000005">
    <property type="protein sequence ID" value="EDQ02160.1"/>
    <property type="molecule type" value="Genomic_DNA"/>
</dbReference>
<evidence type="ECO:0000256" key="1">
    <source>
        <dbReference type="ARBA" id="ARBA00022723"/>
    </source>
</evidence>
<accession>A9D0R8</accession>
<dbReference type="Pfam" id="PF05721">
    <property type="entry name" value="PhyH"/>
    <property type="match status" value="1"/>
</dbReference>
<comment type="caution">
    <text evidence="3">The sequence shown here is derived from an EMBL/GenBank/DDBJ whole genome shotgun (WGS) entry which is preliminary data.</text>
</comment>
<reference evidence="3 4" key="1">
    <citation type="submission" date="2007-10" db="EMBL/GenBank/DDBJ databases">
        <authorList>
            <person name="Yayanos A."/>
            <person name="Ferriera S."/>
            <person name="Johnson J."/>
            <person name="Kravitz S."/>
            <person name="Halpern A."/>
            <person name="Remington K."/>
            <person name="Beeson K."/>
            <person name="Tran B."/>
            <person name="Rogers Y.-H."/>
            <person name="Friedman R."/>
            <person name="Venter J.C."/>
        </authorList>
    </citation>
    <scope>NUCLEOTIDE SEQUENCE [LARGE SCALE GENOMIC DNA]</scope>
    <source>
        <strain evidence="3 4">KT99</strain>
    </source>
</reference>
<sequence>MLTREQIKQYQEQGFVVLNEIIEPSMLSQLKASAANIVEQWRDDHASHTFTTKHNNRSGDDHFLDSAEQIQCFFEEEAFDAEGKLVQERELCINKIGHALHELDPVFEQFSHLPLLGEIAADVGLQQPQIRQSMYIFKQPRIGGVVNWHQDATFFYTSPQSVVTFWFAIEDATLENGCLWVERGGHLGPLRERFNLDGRTTSMVKLDDTPWPTEKTSQSVEVKAGSLVVFQGRLPHYSAPNRSSKSRQAYTLHVTDGSSEYAKENWLHPKALALRGFNR</sequence>
<dbReference type="PANTHER" id="PTHR20883">
    <property type="entry name" value="PHYTANOYL-COA DIOXYGENASE DOMAIN CONTAINING 1"/>
    <property type="match status" value="1"/>
</dbReference>
<dbReference type="GO" id="GO:0005506">
    <property type="term" value="F:iron ion binding"/>
    <property type="evidence" value="ECO:0007669"/>
    <property type="project" value="UniProtKB-ARBA"/>
</dbReference>
<keyword evidence="4" id="KW-1185">Reference proteome</keyword>
<name>A9D0R8_9GAMM</name>
<proteinExistence type="predicted"/>
<dbReference type="PANTHER" id="PTHR20883:SF15">
    <property type="entry name" value="PHYTANOYL-COA DIOXYGENASE DOMAIN-CONTAINING PROTEIN 1"/>
    <property type="match status" value="1"/>
</dbReference>